<organism evidence="1 2">
    <name type="scientific">Phenylobacterium ferrooxidans</name>
    <dbReference type="NCBI Taxonomy" id="2982689"/>
    <lineage>
        <taxon>Bacteria</taxon>
        <taxon>Pseudomonadati</taxon>
        <taxon>Pseudomonadota</taxon>
        <taxon>Alphaproteobacteria</taxon>
        <taxon>Caulobacterales</taxon>
        <taxon>Caulobacteraceae</taxon>
        <taxon>Phenylobacterium</taxon>
    </lineage>
</organism>
<reference evidence="1 2" key="1">
    <citation type="submission" date="2022-09" db="EMBL/GenBank/DDBJ databases">
        <title>New species of Phenylobacterium.</title>
        <authorList>
            <person name="Mieszkin S."/>
        </authorList>
    </citation>
    <scope>NUCLEOTIDE SEQUENCE [LARGE SCALE GENOMIC DNA]</scope>
    <source>
        <strain evidence="1 2">HK31-G</strain>
    </source>
</reference>
<keyword evidence="2" id="KW-1185">Reference proteome</keyword>
<proteinExistence type="predicted"/>
<protein>
    <recommendedName>
        <fullName evidence="3">Peptidase C39-like domain-containing protein</fullName>
    </recommendedName>
</protein>
<dbReference type="Proteomes" id="UP001598130">
    <property type="component" value="Unassembled WGS sequence"/>
</dbReference>
<accession>A0ABW6CLN9</accession>
<gene>
    <name evidence="1" type="ORF">OCL97_01995</name>
</gene>
<sequence>MIYCKKREVKNGEAVNVVASRQKLQLSEVAEIVSVPVTGLISMKVVHDDGGRAAAGFKGTARDCVTRSIAIVAQLPYADVYAELAKQTGSQRPDRITGKKRPASARNGINTKRKWFKDYMASLGFKWTPTMAIGQGCKVHLVANELPPGRLIVAVSKHYTAVIDGVIYDNHDPSRDGSRCVYGYWSL</sequence>
<name>A0ABW6CLN9_9CAUL</name>
<evidence type="ECO:0008006" key="3">
    <source>
        <dbReference type="Google" id="ProtNLM"/>
    </source>
</evidence>
<comment type="caution">
    <text evidence="1">The sequence shown here is derived from an EMBL/GenBank/DDBJ whole genome shotgun (WGS) entry which is preliminary data.</text>
</comment>
<evidence type="ECO:0000313" key="2">
    <source>
        <dbReference type="Proteomes" id="UP001598130"/>
    </source>
</evidence>
<dbReference type="RefSeq" id="WP_377367129.1">
    <property type="nucleotide sequence ID" value="NZ_JAOTJD010000002.1"/>
</dbReference>
<dbReference type="EMBL" id="JAOTJD010000002">
    <property type="protein sequence ID" value="MFD3262730.1"/>
    <property type="molecule type" value="Genomic_DNA"/>
</dbReference>
<evidence type="ECO:0000313" key="1">
    <source>
        <dbReference type="EMBL" id="MFD3262730.1"/>
    </source>
</evidence>